<evidence type="ECO:0000256" key="16">
    <source>
        <dbReference type="ARBA" id="ARBA00032853"/>
    </source>
</evidence>
<keyword evidence="21" id="KW-1185">Reference proteome</keyword>
<dbReference type="Pfam" id="PF02654">
    <property type="entry name" value="CobS"/>
    <property type="match status" value="1"/>
</dbReference>
<comment type="function">
    <text evidence="14 19">Joins adenosylcobinamide-GDP and alpha-ribazole to generate adenosylcobalamin (Ado-cobalamin). Also synthesizes adenosylcobalamin 5'-phosphate from adenosylcobinamide-GDP and alpha-ribazole 5'-phosphate.</text>
</comment>
<keyword evidence="13 19" id="KW-0472">Membrane</keyword>
<evidence type="ECO:0000256" key="5">
    <source>
        <dbReference type="ARBA" id="ARBA00013200"/>
    </source>
</evidence>
<comment type="caution">
    <text evidence="20">The sequence shown here is derived from an EMBL/GenBank/DDBJ whole genome shotgun (WGS) entry which is preliminary data.</text>
</comment>
<dbReference type="EMBL" id="SHKW01000001">
    <property type="protein sequence ID" value="RZU40156.1"/>
    <property type="molecule type" value="Genomic_DNA"/>
</dbReference>
<evidence type="ECO:0000256" key="19">
    <source>
        <dbReference type="HAMAP-Rule" id="MF_00719"/>
    </source>
</evidence>
<dbReference type="GO" id="GO:0051073">
    <property type="term" value="F:adenosylcobinamide-GDP ribazoletransferase activity"/>
    <property type="evidence" value="ECO:0007669"/>
    <property type="project" value="UniProtKB-UniRule"/>
</dbReference>
<dbReference type="NCBIfam" id="TIGR00317">
    <property type="entry name" value="cobS"/>
    <property type="match status" value="1"/>
</dbReference>
<feature type="transmembrane region" description="Helical" evidence="19">
    <location>
        <begin position="67"/>
        <end position="85"/>
    </location>
</feature>
<evidence type="ECO:0000256" key="8">
    <source>
        <dbReference type="ARBA" id="ARBA00022573"/>
    </source>
</evidence>
<feature type="transmembrane region" description="Helical" evidence="19">
    <location>
        <begin position="185"/>
        <end position="206"/>
    </location>
</feature>
<dbReference type="AlphaFoldDB" id="A0A4V2G4B0"/>
<comment type="pathway">
    <text evidence="3 19">Cofactor biosynthesis; adenosylcobalamin biosynthesis; adenosylcobalamin from cob(II)yrinate a,c-diamide: step 7/7.</text>
</comment>
<dbReference type="RefSeq" id="WP_130418265.1">
    <property type="nucleotide sequence ID" value="NZ_SHKW01000001.1"/>
</dbReference>
<evidence type="ECO:0000256" key="6">
    <source>
        <dbReference type="ARBA" id="ARBA00015850"/>
    </source>
</evidence>
<evidence type="ECO:0000256" key="9">
    <source>
        <dbReference type="ARBA" id="ARBA00022679"/>
    </source>
</evidence>
<dbReference type="HAMAP" id="MF_00719">
    <property type="entry name" value="CobS"/>
    <property type="match status" value="1"/>
</dbReference>
<reference evidence="20 21" key="1">
    <citation type="submission" date="2019-02" db="EMBL/GenBank/DDBJ databases">
        <title>Genomic Encyclopedia of Archaeal and Bacterial Type Strains, Phase II (KMG-II): from individual species to whole genera.</title>
        <authorList>
            <person name="Goeker M."/>
        </authorList>
    </citation>
    <scope>NUCLEOTIDE SEQUENCE [LARGE SCALE GENOMIC DNA]</scope>
    <source>
        <strain evidence="20 21">DSM 18101</strain>
    </source>
</reference>
<dbReference type="Proteomes" id="UP000292958">
    <property type="component" value="Unassembled WGS sequence"/>
</dbReference>
<protein>
    <recommendedName>
        <fullName evidence="6 19">Adenosylcobinamide-GDP ribazoletransferase</fullName>
        <ecNumber evidence="5 19">2.7.8.26</ecNumber>
    </recommendedName>
    <alternativeName>
        <fullName evidence="16 19">Cobalamin synthase</fullName>
    </alternativeName>
    <alternativeName>
        <fullName evidence="15 19">Cobalamin-5'-phosphate synthase</fullName>
    </alternativeName>
</protein>
<keyword evidence="11 19" id="KW-0460">Magnesium</keyword>
<dbReference type="PANTHER" id="PTHR34148:SF1">
    <property type="entry name" value="ADENOSYLCOBINAMIDE-GDP RIBAZOLETRANSFERASE"/>
    <property type="match status" value="1"/>
</dbReference>
<comment type="catalytic activity">
    <reaction evidence="18 19">
        <text>alpha-ribazole 5'-phosphate + adenosylcob(III)inamide-GDP = adenosylcob(III)alamin 5'-phosphate + GMP + H(+)</text>
        <dbReference type="Rhea" id="RHEA:23560"/>
        <dbReference type="ChEBI" id="CHEBI:15378"/>
        <dbReference type="ChEBI" id="CHEBI:57918"/>
        <dbReference type="ChEBI" id="CHEBI:58115"/>
        <dbReference type="ChEBI" id="CHEBI:60487"/>
        <dbReference type="ChEBI" id="CHEBI:60493"/>
        <dbReference type="EC" id="2.7.8.26"/>
    </reaction>
</comment>
<dbReference type="EC" id="2.7.8.26" evidence="5 19"/>
<keyword evidence="12 19" id="KW-1133">Transmembrane helix</keyword>
<dbReference type="GO" id="GO:0005886">
    <property type="term" value="C:plasma membrane"/>
    <property type="evidence" value="ECO:0007669"/>
    <property type="project" value="UniProtKB-SubCell"/>
</dbReference>
<dbReference type="GO" id="GO:0009236">
    <property type="term" value="P:cobalamin biosynthetic process"/>
    <property type="evidence" value="ECO:0007669"/>
    <property type="project" value="UniProtKB-UniRule"/>
</dbReference>
<evidence type="ECO:0000256" key="13">
    <source>
        <dbReference type="ARBA" id="ARBA00023136"/>
    </source>
</evidence>
<feature type="transmembrane region" description="Helical" evidence="19">
    <location>
        <begin position="145"/>
        <end position="165"/>
    </location>
</feature>
<name>A0A4V2G4B0_9BACT</name>
<keyword evidence="7 19" id="KW-1003">Cell membrane</keyword>
<evidence type="ECO:0000256" key="10">
    <source>
        <dbReference type="ARBA" id="ARBA00022692"/>
    </source>
</evidence>
<gene>
    <name evidence="19" type="primary">cobS</name>
    <name evidence="20" type="ORF">BDD14_1589</name>
</gene>
<sequence length="259" mass="27303">MSGWKFVKGTGSDSLAAVQFLTRIPMPYLPYDPDSLSRAVKFFPVVGLVIGSAAALLHQLLTPHLPRLVTALLVIAFLVSITGCLHEDGLADTADGFGGGSSREQILIILKDSRIGSYGGAALTLSLSARVLLLASLPLTQIPQYLIAAHVLCRWTTLPLSYYLASARSQQDQAGAGQGARIAKLTTRGTLIVGSIFSLAICTFALRTHAAAAVAATILVTFLSGLYYHRRIGGVTGDCFGATNQLAEIAVYLTGAWLA</sequence>
<evidence type="ECO:0000313" key="21">
    <source>
        <dbReference type="Proteomes" id="UP000292958"/>
    </source>
</evidence>
<evidence type="ECO:0000256" key="15">
    <source>
        <dbReference type="ARBA" id="ARBA00032605"/>
    </source>
</evidence>
<comment type="subcellular location">
    <subcellularLocation>
        <location evidence="2 19">Cell membrane</location>
        <topology evidence="2 19">Multi-pass membrane protein</topology>
    </subcellularLocation>
</comment>
<evidence type="ECO:0000256" key="14">
    <source>
        <dbReference type="ARBA" id="ARBA00025228"/>
    </source>
</evidence>
<evidence type="ECO:0000313" key="20">
    <source>
        <dbReference type="EMBL" id="RZU40156.1"/>
    </source>
</evidence>
<keyword evidence="10 19" id="KW-0812">Transmembrane</keyword>
<dbReference type="UniPathway" id="UPA00148">
    <property type="reaction ID" value="UER00238"/>
</dbReference>
<keyword evidence="8 19" id="KW-0169">Cobalamin biosynthesis</keyword>
<evidence type="ECO:0000256" key="12">
    <source>
        <dbReference type="ARBA" id="ARBA00022989"/>
    </source>
</evidence>
<evidence type="ECO:0000256" key="3">
    <source>
        <dbReference type="ARBA" id="ARBA00004663"/>
    </source>
</evidence>
<feature type="transmembrane region" description="Helical" evidence="19">
    <location>
        <begin position="212"/>
        <end position="228"/>
    </location>
</feature>
<proteinExistence type="inferred from homology"/>
<evidence type="ECO:0000256" key="4">
    <source>
        <dbReference type="ARBA" id="ARBA00010561"/>
    </source>
</evidence>
<feature type="transmembrane region" description="Helical" evidence="19">
    <location>
        <begin position="42"/>
        <end position="61"/>
    </location>
</feature>
<organism evidence="20 21">
    <name type="scientific">Edaphobacter modestus</name>
    <dbReference type="NCBI Taxonomy" id="388466"/>
    <lineage>
        <taxon>Bacteria</taxon>
        <taxon>Pseudomonadati</taxon>
        <taxon>Acidobacteriota</taxon>
        <taxon>Terriglobia</taxon>
        <taxon>Terriglobales</taxon>
        <taxon>Acidobacteriaceae</taxon>
        <taxon>Edaphobacter</taxon>
    </lineage>
</organism>
<dbReference type="GO" id="GO:0008818">
    <property type="term" value="F:cobalamin 5'-phosphate synthase activity"/>
    <property type="evidence" value="ECO:0007669"/>
    <property type="project" value="UniProtKB-UniRule"/>
</dbReference>
<evidence type="ECO:0000256" key="1">
    <source>
        <dbReference type="ARBA" id="ARBA00001946"/>
    </source>
</evidence>
<evidence type="ECO:0000256" key="7">
    <source>
        <dbReference type="ARBA" id="ARBA00022475"/>
    </source>
</evidence>
<dbReference type="InterPro" id="IPR003805">
    <property type="entry name" value="CobS"/>
</dbReference>
<dbReference type="OrthoDB" id="9794626at2"/>
<evidence type="ECO:0000256" key="11">
    <source>
        <dbReference type="ARBA" id="ARBA00022842"/>
    </source>
</evidence>
<comment type="cofactor">
    <cofactor evidence="1 19">
        <name>Mg(2+)</name>
        <dbReference type="ChEBI" id="CHEBI:18420"/>
    </cofactor>
</comment>
<evidence type="ECO:0000256" key="18">
    <source>
        <dbReference type="ARBA" id="ARBA00049504"/>
    </source>
</evidence>
<keyword evidence="9 19" id="KW-0808">Transferase</keyword>
<comment type="similarity">
    <text evidence="4 19">Belongs to the CobS family.</text>
</comment>
<evidence type="ECO:0000256" key="2">
    <source>
        <dbReference type="ARBA" id="ARBA00004651"/>
    </source>
</evidence>
<dbReference type="PANTHER" id="PTHR34148">
    <property type="entry name" value="ADENOSYLCOBINAMIDE-GDP RIBAZOLETRANSFERASE"/>
    <property type="match status" value="1"/>
</dbReference>
<accession>A0A4V2G4B0</accession>
<comment type="catalytic activity">
    <reaction evidence="17 19">
        <text>alpha-ribazole + adenosylcob(III)inamide-GDP = adenosylcob(III)alamin + GMP + H(+)</text>
        <dbReference type="Rhea" id="RHEA:16049"/>
        <dbReference type="ChEBI" id="CHEBI:10329"/>
        <dbReference type="ChEBI" id="CHEBI:15378"/>
        <dbReference type="ChEBI" id="CHEBI:18408"/>
        <dbReference type="ChEBI" id="CHEBI:58115"/>
        <dbReference type="ChEBI" id="CHEBI:60487"/>
        <dbReference type="EC" id="2.7.8.26"/>
    </reaction>
</comment>
<evidence type="ECO:0000256" key="17">
    <source>
        <dbReference type="ARBA" id="ARBA00048623"/>
    </source>
</evidence>